<protein>
    <submittedName>
        <fullName evidence="1">CP24</fullName>
    </submittedName>
</protein>
<accession>Q6X3R3</accession>
<name>Q6X3R3_PSEAI</name>
<dbReference type="RefSeq" id="WP_003105742.1">
    <property type="nucleotide sequence ID" value="NC_019202.1"/>
</dbReference>
<dbReference type="EMBL" id="AY257538">
    <property type="protein sequence ID" value="AAP22596.1"/>
    <property type="molecule type" value="Genomic_DNA"/>
</dbReference>
<dbReference type="PATRIC" id="fig|287.1480.peg.128"/>
<geneLocation type="plasmid" evidence="1">
    <name>pKLC102</name>
</geneLocation>
<dbReference type="AlphaFoldDB" id="Q6X3R3"/>
<gene>
    <name evidence="1" type="ORF">CP24</name>
</gene>
<sequence>MDKNWEQALLTVVERELAQLEWLIRSEQAGEEEIECGDIHAQISRLGGLTDLAQPDGLPMSETTHAKLQQQNEVAMRLMRSRLSST</sequence>
<proteinExistence type="predicted"/>
<evidence type="ECO:0000313" key="1">
    <source>
        <dbReference type="EMBL" id="AAP22596.1"/>
    </source>
</evidence>
<reference evidence="1" key="1">
    <citation type="journal article" date="2004" name="J. Bacteriol.">
        <title>Sequence analysis of the mobile genome island pKLC102 of Pseudomonas aeruginosa C.</title>
        <authorList>
            <person name="Klockgether J."/>
            <person name="Reva O."/>
            <person name="Larbig K."/>
            <person name="Tummler B."/>
        </authorList>
    </citation>
    <scope>NUCLEOTIDE SEQUENCE</scope>
    <source>
        <strain evidence="1">C</strain>
        <plasmid evidence="1">pKLC102</plasmid>
    </source>
</reference>
<organism evidence="1">
    <name type="scientific">Pseudomonas aeruginosa</name>
    <dbReference type="NCBI Taxonomy" id="287"/>
    <lineage>
        <taxon>Bacteria</taxon>
        <taxon>Pseudomonadati</taxon>
        <taxon>Pseudomonadota</taxon>
        <taxon>Gammaproteobacteria</taxon>
        <taxon>Pseudomonadales</taxon>
        <taxon>Pseudomonadaceae</taxon>
        <taxon>Pseudomonas</taxon>
    </lineage>
</organism>
<keyword evidence="1" id="KW-0614">Plasmid</keyword>